<dbReference type="EMBL" id="BBNQ01000002">
    <property type="protein sequence ID" value="GAL61486.1"/>
    <property type="molecule type" value="Genomic_DNA"/>
</dbReference>
<proteinExistence type="predicted"/>
<evidence type="ECO:0000313" key="2">
    <source>
        <dbReference type="EMBL" id="GAL61486.1"/>
    </source>
</evidence>
<keyword evidence="2" id="KW-0808">Transferase</keyword>
<organism evidence="2 3">
    <name type="scientific">Algibacter lectus</name>
    <dbReference type="NCBI Taxonomy" id="221126"/>
    <lineage>
        <taxon>Bacteria</taxon>
        <taxon>Pseudomonadati</taxon>
        <taxon>Bacteroidota</taxon>
        <taxon>Flavobacteriia</taxon>
        <taxon>Flavobacteriales</taxon>
        <taxon>Flavobacteriaceae</taxon>
        <taxon>Algibacter</taxon>
    </lineage>
</organism>
<dbReference type="SUPFAM" id="SSF53756">
    <property type="entry name" value="UDP-Glycosyltransferase/glycogen phosphorylase"/>
    <property type="match status" value="1"/>
</dbReference>
<accession>A0A090V9M9</accession>
<dbReference type="Gene3D" id="3.40.50.2000">
    <property type="entry name" value="Glycogen Phosphorylase B"/>
    <property type="match status" value="2"/>
</dbReference>
<evidence type="ECO:0000259" key="1">
    <source>
        <dbReference type="Pfam" id="PF00534"/>
    </source>
</evidence>
<dbReference type="CDD" id="cd03801">
    <property type="entry name" value="GT4_PimA-like"/>
    <property type="match status" value="1"/>
</dbReference>
<dbReference type="GO" id="GO:0016757">
    <property type="term" value="F:glycosyltransferase activity"/>
    <property type="evidence" value="ECO:0007669"/>
    <property type="project" value="InterPro"/>
</dbReference>
<comment type="caution">
    <text evidence="2">The sequence shown here is derived from an EMBL/GenBank/DDBJ whole genome shotgun (WGS) entry which is preliminary data.</text>
</comment>
<dbReference type="RefSeq" id="WP_042503261.1">
    <property type="nucleotide sequence ID" value="NZ_BBNQ01000002.1"/>
</dbReference>
<dbReference type="AlphaFoldDB" id="A0A090V9M9"/>
<dbReference type="Proteomes" id="UP000029644">
    <property type="component" value="Unassembled WGS sequence"/>
</dbReference>
<protein>
    <submittedName>
        <fullName evidence="2">Glycosyl transferase</fullName>
    </submittedName>
</protein>
<dbReference type="InterPro" id="IPR001296">
    <property type="entry name" value="Glyco_trans_1"/>
</dbReference>
<name>A0A090V9M9_9FLAO</name>
<dbReference type="PANTHER" id="PTHR12526">
    <property type="entry name" value="GLYCOSYLTRANSFERASE"/>
    <property type="match status" value="1"/>
</dbReference>
<gene>
    <name evidence="2" type="ORF">JCM19300_4432</name>
</gene>
<dbReference type="Pfam" id="PF00534">
    <property type="entry name" value="Glycos_transf_1"/>
    <property type="match status" value="1"/>
</dbReference>
<feature type="domain" description="Glycosyl transferase family 1" evidence="1">
    <location>
        <begin position="196"/>
        <end position="332"/>
    </location>
</feature>
<sequence length="371" mass="42863">MKKIAILGPINSRGGREIEAAFIADTLLKKYEVSIFSTETVTDNNDLYLVNPNISIYTKRKLIKDRIKAYFGVKVDYKNLQFRSLDRKKNKSLKKVIQQSDLIVIIAQLTSNYNKEIILAAKENNKKVVFRTTGTIPKINLKDAYFSYLEYVSLFLNHSKENSKILSNKSNLNYKVIDQCVIKEEAIINFQKTKTNPIRKFYCASRLDENKDIITVIEAFNDLVAYKNLELHIVGDGPELEYLKSKAKNLNIKFYGHLDYNIMIKTISKFDCLIIASIEEAGPYNALEAALLGIPIISTKVGAMRERFNNDKRIWFKAKDSKMLSERILEYSTYDTQEIKLIQKHYIEIYKANHSKETLAKAYLEILSLYL</sequence>
<evidence type="ECO:0000313" key="3">
    <source>
        <dbReference type="Proteomes" id="UP000029644"/>
    </source>
</evidence>
<reference evidence="2 3" key="1">
    <citation type="journal article" date="2014" name="Genome Announc.">
        <title>Draft Genome Sequences of Marine Flavobacterium Algibacter lectus Strains SS8 and NR4.</title>
        <authorList>
            <person name="Takatani N."/>
            <person name="Nakanishi M."/>
            <person name="Meirelles P."/>
            <person name="Mino S."/>
            <person name="Suda W."/>
            <person name="Oshima K."/>
            <person name="Hattori M."/>
            <person name="Ohkuma M."/>
            <person name="Hosokawa M."/>
            <person name="Miyashita K."/>
            <person name="Thompson F.L."/>
            <person name="Niwa A."/>
            <person name="Sawabe T."/>
            <person name="Sawabe T."/>
        </authorList>
    </citation>
    <scope>NUCLEOTIDE SEQUENCE [LARGE SCALE GENOMIC DNA]</scope>
    <source>
        <strain evidence="2 3">JCM 19300</strain>
    </source>
</reference>